<dbReference type="Proteomes" id="UP000185753">
    <property type="component" value="Unassembled WGS sequence"/>
</dbReference>
<reference evidence="2" key="1">
    <citation type="submission" date="2016-06" db="EMBL/GenBank/DDBJ databases">
        <authorList>
            <person name="Radolfova-Krizova L."/>
            <person name="Nemec A."/>
        </authorList>
    </citation>
    <scope>NUCLEOTIDE SEQUENCE [LARGE SCALE GENOMIC DNA]</scope>
    <source>
        <strain evidence="2">ANC 4275</strain>
    </source>
</reference>
<sequence length="59" mass="6761">MSDLGGKKPTVIHETNAADRRSQPWQKLLKNLGEEILEYFAANMRIQLIFLMNDQLIGC</sequence>
<evidence type="ECO:0000313" key="1">
    <source>
        <dbReference type="EMBL" id="OBX28184.1"/>
    </source>
</evidence>
<keyword evidence="2" id="KW-1185">Reference proteome</keyword>
<evidence type="ECO:0000313" key="2">
    <source>
        <dbReference type="Proteomes" id="UP000185753"/>
    </source>
</evidence>
<organism evidence="1 2">
    <name type="scientific">Acinetobacter gandensis</name>
    <dbReference type="NCBI Taxonomy" id="1443941"/>
    <lineage>
        <taxon>Bacteria</taxon>
        <taxon>Pseudomonadati</taxon>
        <taxon>Pseudomonadota</taxon>
        <taxon>Gammaproteobacteria</taxon>
        <taxon>Moraxellales</taxon>
        <taxon>Moraxellaceae</taxon>
        <taxon>Acinetobacter</taxon>
    </lineage>
</organism>
<gene>
    <name evidence="1" type="ORF">A9J31_06375</name>
</gene>
<comment type="caution">
    <text evidence="1">The sequence shown here is derived from an EMBL/GenBank/DDBJ whole genome shotgun (WGS) entry which is preliminary data.</text>
</comment>
<accession>A0A1A7R9N8</accession>
<dbReference type="AlphaFoldDB" id="A0A1A7R9N8"/>
<proteinExistence type="predicted"/>
<dbReference type="STRING" id="1443941.A9J31_06375"/>
<dbReference type="EMBL" id="LZDS01000026">
    <property type="protein sequence ID" value="OBX28184.1"/>
    <property type="molecule type" value="Genomic_DNA"/>
</dbReference>
<protein>
    <submittedName>
        <fullName evidence="1">Uncharacterized protein</fullName>
    </submittedName>
</protein>
<name>A0A1A7R9N8_9GAMM</name>